<dbReference type="PANTHER" id="PTHR43560">
    <property type="entry name" value="ION-TRANSLOCATING OXIDOREDUCTASE COMPLEX SUBUNIT B"/>
    <property type="match status" value="1"/>
</dbReference>
<keyword evidence="8" id="KW-1185">Reference proteome</keyword>
<keyword evidence="2" id="KW-0479">Metal-binding</keyword>
<dbReference type="Pfam" id="PF02906">
    <property type="entry name" value="Fe_hyd_lg_C"/>
    <property type="match status" value="2"/>
</dbReference>
<dbReference type="InterPro" id="IPR050395">
    <property type="entry name" value="4Fe4S_Ferredoxin_RnfB"/>
</dbReference>
<keyword evidence="3" id="KW-0408">Iron</keyword>
<dbReference type="InterPro" id="IPR007202">
    <property type="entry name" value="4Fe-4S_dom"/>
</dbReference>
<feature type="domain" description="4Fe-4S" evidence="6">
    <location>
        <begin position="364"/>
        <end position="423"/>
    </location>
</feature>
<dbReference type="SUPFAM" id="SSF54862">
    <property type="entry name" value="4Fe-4S ferredoxins"/>
    <property type="match status" value="1"/>
</dbReference>
<dbReference type="Pfam" id="PF04060">
    <property type="entry name" value="FeS"/>
    <property type="match status" value="1"/>
</dbReference>
<dbReference type="SUPFAM" id="SSF53920">
    <property type="entry name" value="Fe-only hydrogenase"/>
    <property type="match status" value="1"/>
</dbReference>
<evidence type="ECO:0000256" key="4">
    <source>
        <dbReference type="ARBA" id="ARBA00023014"/>
    </source>
</evidence>
<gene>
    <name evidence="7" type="ORF">QBE51_00965</name>
</gene>
<dbReference type="PANTHER" id="PTHR43560:SF1">
    <property type="entry name" value="ION-TRANSLOCATING OXIDOREDUCTASE COMPLEX SUBUNIT B"/>
    <property type="match status" value="1"/>
</dbReference>
<sequence>MCEYLHSVTLQEEKCRGCTDCIKRCPTEAIRVRNGKAKIINERCIDCGLCIRVCRNHAKKAVTDTLDSLSEFKYRVAIPAPTLYSQFKEILDVNLILTGLKKLGFDEIYEVARGAEIVTAASRKMLENTALPKPIISSACPVIIRFIQIRFPELINHILPIISPMEVAAREVKANLVKKGINEKDIGVFFISPCAAKVTNVRNPIGFDKSSVDKVLSIKEVYMKLVPILRTIDQAEILRHSTSNGIGWAISGGEGEILGIDNYIAVDGIENVNKIFEKVENGKLKDVDYIEALACHGGCLGGPLTVENSFVAKNHLKKILRSSTKVKEQDCKEQLSSDLNLAWSNPIISKPVLTLDEDMGKAIKKLEELERIYDSLPQIDCGSCGAPNCRALAEDIVRNNANIEDCIFMLRQKVREMAEDMVNLSQKLPPAFRKNDD</sequence>
<reference evidence="7 8" key="1">
    <citation type="submission" date="2023-03" db="EMBL/GenBank/DDBJ databases">
        <title>Novel Species.</title>
        <authorList>
            <person name="Ma S."/>
        </authorList>
    </citation>
    <scope>NUCLEOTIDE SEQUENCE [LARGE SCALE GENOMIC DNA]</scope>
    <source>
        <strain evidence="7 8">LIND6LT2</strain>
    </source>
</reference>
<dbReference type="InterPro" id="IPR017896">
    <property type="entry name" value="4Fe4S_Fe-S-bd"/>
</dbReference>
<protein>
    <submittedName>
        <fullName evidence="7">[Fe-Fe] hydrogenase large subunit C-terminal domain-containing protein</fullName>
    </submittedName>
</protein>
<evidence type="ECO:0000256" key="2">
    <source>
        <dbReference type="ARBA" id="ARBA00022723"/>
    </source>
</evidence>
<keyword evidence="4" id="KW-0411">Iron-sulfur</keyword>
<dbReference type="InterPro" id="IPR009016">
    <property type="entry name" value="Fe_hydrogenase"/>
</dbReference>
<dbReference type="Gene3D" id="3.40.50.1780">
    <property type="match status" value="2"/>
</dbReference>
<dbReference type="Pfam" id="PF13237">
    <property type="entry name" value="Fer4_10"/>
    <property type="match status" value="1"/>
</dbReference>
<dbReference type="EMBL" id="CP121687">
    <property type="protein sequence ID" value="WZL70129.1"/>
    <property type="molecule type" value="Genomic_DNA"/>
</dbReference>
<evidence type="ECO:0000313" key="7">
    <source>
        <dbReference type="EMBL" id="WZL70129.1"/>
    </source>
</evidence>
<accession>A0ABZ2Y6Q1</accession>
<dbReference type="InterPro" id="IPR004108">
    <property type="entry name" value="Fe_hydrogenase_lsu_C"/>
</dbReference>
<dbReference type="RefSeq" id="WP_341877092.1">
    <property type="nucleotide sequence ID" value="NZ_CP121687.1"/>
</dbReference>
<organism evidence="7 8">
    <name type="scientific">Defluviitalea saccharophila</name>
    <dbReference type="NCBI Taxonomy" id="879970"/>
    <lineage>
        <taxon>Bacteria</taxon>
        <taxon>Bacillati</taxon>
        <taxon>Bacillota</taxon>
        <taxon>Clostridia</taxon>
        <taxon>Lachnospirales</taxon>
        <taxon>Defluviitaleaceae</taxon>
        <taxon>Defluviitalea</taxon>
    </lineage>
</organism>
<evidence type="ECO:0000313" key="8">
    <source>
        <dbReference type="Proteomes" id="UP001486565"/>
    </source>
</evidence>
<evidence type="ECO:0000259" key="6">
    <source>
        <dbReference type="PROSITE" id="PS51656"/>
    </source>
</evidence>
<dbReference type="Gene3D" id="3.40.950.10">
    <property type="entry name" value="Fe-only Hydrogenase (Larger Subunit), Chain L, domain 3"/>
    <property type="match status" value="2"/>
</dbReference>
<evidence type="ECO:0000256" key="1">
    <source>
        <dbReference type="ARBA" id="ARBA00022485"/>
    </source>
</evidence>
<dbReference type="PROSITE" id="PS51379">
    <property type="entry name" value="4FE4S_FER_2"/>
    <property type="match status" value="2"/>
</dbReference>
<feature type="domain" description="4Fe-4S ferredoxin-type" evidence="5">
    <location>
        <begin position="6"/>
        <end position="35"/>
    </location>
</feature>
<feature type="domain" description="4Fe-4S ferredoxin-type" evidence="5">
    <location>
        <begin position="36"/>
        <end position="64"/>
    </location>
</feature>
<evidence type="ECO:0000259" key="5">
    <source>
        <dbReference type="PROSITE" id="PS51379"/>
    </source>
</evidence>
<evidence type="ECO:0000256" key="3">
    <source>
        <dbReference type="ARBA" id="ARBA00023004"/>
    </source>
</evidence>
<dbReference type="Gene3D" id="1.10.15.40">
    <property type="entry name" value="Electron transport complex subunit B, putative Fe-S cluster"/>
    <property type="match status" value="1"/>
</dbReference>
<keyword evidence="1" id="KW-0004">4Fe-4S</keyword>
<dbReference type="PROSITE" id="PS51656">
    <property type="entry name" value="4FE4S"/>
    <property type="match status" value="1"/>
</dbReference>
<dbReference type="Proteomes" id="UP001486565">
    <property type="component" value="Chromosome"/>
</dbReference>
<dbReference type="Gene3D" id="3.30.70.20">
    <property type="match status" value="1"/>
</dbReference>
<name>A0ABZ2Y6Q1_9FIRM</name>
<proteinExistence type="predicted"/>